<protein>
    <recommendedName>
        <fullName evidence="7">Phosphatidic acid phosphatase type 2/haloperoxidase domain-containing protein</fullName>
    </recommendedName>
</protein>
<keyword evidence="9" id="KW-1185">Reference proteome</keyword>
<feature type="transmembrane region" description="Helical" evidence="6">
    <location>
        <begin position="277"/>
        <end position="296"/>
    </location>
</feature>
<evidence type="ECO:0000256" key="6">
    <source>
        <dbReference type="SAM" id="Phobius"/>
    </source>
</evidence>
<evidence type="ECO:0000313" key="9">
    <source>
        <dbReference type="Proteomes" id="UP000318571"/>
    </source>
</evidence>
<evidence type="ECO:0000256" key="5">
    <source>
        <dbReference type="ARBA" id="ARBA00023136"/>
    </source>
</evidence>
<dbReference type="SMART" id="SM00014">
    <property type="entry name" value="acidPPc"/>
    <property type="match status" value="1"/>
</dbReference>
<dbReference type="Gene3D" id="1.20.144.10">
    <property type="entry name" value="Phosphatidic acid phosphatase type 2/haloperoxidase"/>
    <property type="match status" value="1"/>
</dbReference>
<keyword evidence="4 6" id="KW-1133">Transmembrane helix</keyword>
<organism evidence="8 9">
    <name type="scientific">Tigriopus californicus</name>
    <name type="common">Marine copepod</name>
    <dbReference type="NCBI Taxonomy" id="6832"/>
    <lineage>
        <taxon>Eukaryota</taxon>
        <taxon>Metazoa</taxon>
        <taxon>Ecdysozoa</taxon>
        <taxon>Arthropoda</taxon>
        <taxon>Crustacea</taxon>
        <taxon>Multicrustacea</taxon>
        <taxon>Hexanauplia</taxon>
        <taxon>Copepoda</taxon>
        <taxon>Harpacticoida</taxon>
        <taxon>Harpacticidae</taxon>
        <taxon>Tigriopus</taxon>
    </lineage>
</organism>
<comment type="similarity">
    <text evidence="2">Belongs to the PA-phosphatase related phosphoesterase family.</text>
</comment>
<dbReference type="CDD" id="cd03384">
    <property type="entry name" value="PAP2_wunen"/>
    <property type="match status" value="1"/>
</dbReference>
<gene>
    <name evidence="8" type="ORF">TCAL_10992</name>
</gene>
<comment type="subcellular location">
    <subcellularLocation>
        <location evidence="1">Membrane</location>
        <topology evidence="1">Multi-pass membrane protein</topology>
    </subcellularLocation>
</comment>
<reference evidence="8 9" key="1">
    <citation type="journal article" date="2018" name="Nat. Ecol. Evol.">
        <title>Genomic signatures of mitonuclear coevolution across populations of Tigriopus californicus.</title>
        <authorList>
            <person name="Barreto F.S."/>
            <person name="Watson E.T."/>
            <person name="Lima T.G."/>
            <person name="Willett C.S."/>
            <person name="Edmands S."/>
            <person name="Li W."/>
            <person name="Burton R.S."/>
        </authorList>
    </citation>
    <scope>NUCLEOTIDE SEQUENCE [LARGE SCALE GENOMIC DNA]</scope>
    <source>
        <strain evidence="8 9">San Diego</strain>
    </source>
</reference>
<feature type="transmembrane region" description="Helical" evidence="6">
    <location>
        <begin position="87"/>
        <end position="107"/>
    </location>
</feature>
<accession>A0A553NBE5</accession>
<feature type="transmembrane region" description="Helical" evidence="6">
    <location>
        <begin position="246"/>
        <end position="265"/>
    </location>
</feature>
<dbReference type="Pfam" id="PF01569">
    <property type="entry name" value="PAP2"/>
    <property type="match status" value="1"/>
</dbReference>
<dbReference type="InterPro" id="IPR036938">
    <property type="entry name" value="PAP2/HPO_sf"/>
</dbReference>
<evidence type="ECO:0000313" key="8">
    <source>
        <dbReference type="EMBL" id="TRY62761.1"/>
    </source>
</evidence>
<dbReference type="PANTHER" id="PTHR10165">
    <property type="entry name" value="LIPID PHOSPHATE PHOSPHATASE"/>
    <property type="match status" value="1"/>
</dbReference>
<dbReference type="EMBL" id="VCGU01000458">
    <property type="protein sequence ID" value="TRY62761.1"/>
    <property type="molecule type" value="Genomic_DNA"/>
</dbReference>
<evidence type="ECO:0000256" key="4">
    <source>
        <dbReference type="ARBA" id="ARBA00022989"/>
    </source>
</evidence>
<comment type="caution">
    <text evidence="8">The sequence shown here is derived from an EMBL/GenBank/DDBJ whole genome shotgun (WGS) entry which is preliminary data.</text>
</comment>
<dbReference type="GO" id="GO:0005886">
    <property type="term" value="C:plasma membrane"/>
    <property type="evidence" value="ECO:0007669"/>
    <property type="project" value="TreeGrafter"/>
</dbReference>
<proteinExistence type="inferred from homology"/>
<dbReference type="GO" id="GO:0007165">
    <property type="term" value="P:signal transduction"/>
    <property type="evidence" value="ECO:0007669"/>
    <property type="project" value="TreeGrafter"/>
</dbReference>
<evidence type="ECO:0000259" key="7">
    <source>
        <dbReference type="SMART" id="SM00014"/>
    </source>
</evidence>
<evidence type="ECO:0000256" key="2">
    <source>
        <dbReference type="ARBA" id="ARBA00008816"/>
    </source>
</evidence>
<dbReference type="OMA" id="NQHRYIE"/>
<dbReference type="SUPFAM" id="SSF48317">
    <property type="entry name" value="Acid phosphatase/Vanadium-dependent haloperoxidase"/>
    <property type="match status" value="1"/>
</dbReference>
<dbReference type="Proteomes" id="UP000318571">
    <property type="component" value="Chromosome 10"/>
</dbReference>
<evidence type="ECO:0000256" key="1">
    <source>
        <dbReference type="ARBA" id="ARBA00004141"/>
    </source>
</evidence>
<dbReference type="AlphaFoldDB" id="A0A553NBE5"/>
<sequence>MGAFRLTRHWNSYLVSPNNPGWDRTSSLTMASTYKSLLWLVNVLVVMLVALPVLIFKLVGVPYKRGFFCDDETISHPYLASTIGNSILYGVGFGVPLLVIVVVETFIRGISGPKSDVIFGKEIPNHVVSIIRLIIGYLFGTACSQTLTDICKYSIGRLRPHFFDICRPDWNLIDCGTDIRPKFVTNYTCLGNPELFPDAVESEDRVLDSHLSFCSGHASFSFQAMIFVILYLQARLLRRDRPNQTILVHALQFAAFMYAFFTALSRISDYKHHPGDVLFGSILGTSAQMVNVIFFMKLFTKEPLEPITDDEQKKLTKVHGASYNTNSSF</sequence>
<feature type="domain" description="Phosphatidic acid phosphatase type 2/haloperoxidase" evidence="7">
    <location>
        <begin position="134"/>
        <end position="295"/>
    </location>
</feature>
<dbReference type="GO" id="GO:0046839">
    <property type="term" value="P:phospholipid dephosphorylation"/>
    <property type="evidence" value="ECO:0007669"/>
    <property type="project" value="TreeGrafter"/>
</dbReference>
<dbReference type="PANTHER" id="PTHR10165:SF197">
    <property type="entry name" value="FI04477P-RELATED"/>
    <property type="match status" value="1"/>
</dbReference>
<dbReference type="InterPro" id="IPR000326">
    <property type="entry name" value="PAP2/HPO"/>
</dbReference>
<evidence type="ECO:0000256" key="3">
    <source>
        <dbReference type="ARBA" id="ARBA00022692"/>
    </source>
</evidence>
<dbReference type="GO" id="GO:0006644">
    <property type="term" value="P:phospholipid metabolic process"/>
    <property type="evidence" value="ECO:0007669"/>
    <property type="project" value="InterPro"/>
</dbReference>
<keyword evidence="5 6" id="KW-0472">Membrane</keyword>
<keyword evidence="3 6" id="KW-0812">Transmembrane</keyword>
<feature type="transmembrane region" description="Helical" evidence="6">
    <location>
        <begin position="37"/>
        <end position="56"/>
    </location>
</feature>
<dbReference type="STRING" id="6832.A0A553NBE5"/>
<dbReference type="GO" id="GO:0008195">
    <property type="term" value="F:phosphatidate phosphatase activity"/>
    <property type="evidence" value="ECO:0007669"/>
    <property type="project" value="TreeGrafter"/>
</dbReference>
<dbReference type="InterPro" id="IPR043216">
    <property type="entry name" value="PAP-like"/>
</dbReference>
<name>A0A553NBE5_TIGCA</name>